<evidence type="ECO:0000313" key="2">
    <source>
        <dbReference type="EMBL" id="HHR97178.1"/>
    </source>
</evidence>
<proteinExistence type="predicted"/>
<dbReference type="GO" id="GO:0004827">
    <property type="term" value="F:proline-tRNA ligase activity"/>
    <property type="evidence" value="ECO:0007669"/>
    <property type="project" value="InterPro"/>
</dbReference>
<dbReference type="AlphaFoldDB" id="A0A7C5Z0R1"/>
<dbReference type="SUPFAM" id="SSF64586">
    <property type="entry name" value="C-terminal domain of ProRS"/>
    <property type="match status" value="1"/>
</dbReference>
<protein>
    <recommendedName>
        <fullName evidence="1">Proline-tRNA ligase class II C-terminal domain-containing protein</fullName>
    </recommendedName>
</protein>
<organism evidence="2">
    <name type="scientific">Ignisphaera aggregans</name>
    <dbReference type="NCBI Taxonomy" id="334771"/>
    <lineage>
        <taxon>Archaea</taxon>
        <taxon>Thermoproteota</taxon>
        <taxon>Thermoprotei</taxon>
        <taxon>Desulfurococcales</taxon>
        <taxon>Desulfurococcaceae</taxon>
        <taxon>Ignisphaera</taxon>
    </lineage>
</organism>
<feature type="domain" description="Proline-tRNA ligase class II C-terminal" evidence="1">
    <location>
        <begin position="45"/>
        <end position="120"/>
    </location>
</feature>
<comment type="caution">
    <text evidence="2">The sequence shown here is derived from an EMBL/GenBank/DDBJ whole genome shotgun (WGS) entry which is preliminary data.</text>
</comment>
<reference evidence="2" key="1">
    <citation type="journal article" date="2020" name="mSystems">
        <title>Genome- and Community-Level Interaction Insights into Carbon Utilization and Element Cycling Functions of Hydrothermarchaeota in Hydrothermal Sediment.</title>
        <authorList>
            <person name="Zhou Z."/>
            <person name="Liu Y."/>
            <person name="Xu W."/>
            <person name="Pan J."/>
            <person name="Luo Z.H."/>
            <person name="Li M."/>
        </authorList>
    </citation>
    <scope>NUCLEOTIDE SEQUENCE [LARGE SCALE GENOMIC DNA]</scope>
    <source>
        <strain evidence="2">SpSt-1</strain>
    </source>
</reference>
<dbReference type="Gene3D" id="3.30.110.30">
    <property type="entry name" value="C-terminal domain of ProRS"/>
    <property type="match status" value="1"/>
</dbReference>
<dbReference type="GO" id="GO:0005524">
    <property type="term" value="F:ATP binding"/>
    <property type="evidence" value="ECO:0007669"/>
    <property type="project" value="InterPro"/>
</dbReference>
<evidence type="ECO:0000259" key="1">
    <source>
        <dbReference type="Pfam" id="PF09180"/>
    </source>
</evidence>
<dbReference type="InterPro" id="IPR016061">
    <property type="entry name" value="Pro-tRNA_ligase_II_C"/>
</dbReference>
<dbReference type="GO" id="GO:0006433">
    <property type="term" value="P:prolyl-tRNA aminoacylation"/>
    <property type="evidence" value="ECO:0007669"/>
    <property type="project" value="InterPro"/>
</dbReference>
<gene>
    <name evidence="2" type="ORF">ENL47_10390</name>
</gene>
<dbReference type="Pfam" id="PF09180">
    <property type="entry name" value="ProRS-C_1"/>
    <property type="match status" value="1"/>
</dbReference>
<dbReference type="GO" id="GO:0005737">
    <property type="term" value="C:cytoplasm"/>
    <property type="evidence" value="ECO:0007669"/>
    <property type="project" value="InterPro"/>
</dbReference>
<sequence length="121" mass="13839">MKRRTIKAEELLHEIKRDFDEIKQNISLRAWNWFKSNIKTSNKFNEALTIVKNEGGMVLLPWCGNENCVRAVIEKEEGVEALGEVHQGSLKRLNIELALDDVSCAFCDKKAIAFIAIAKRH</sequence>
<dbReference type="InterPro" id="IPR017449">
    <property type="entry name" value="Pro-tRNA_synth_II"/>
</dbReference>
<accession>A0A7C5Z0R1</accession>
<name>A0A7C5Z0R1_9CREN</name>
<dbReference type="EMBL" id="DRUB01000207">
    <property type="protein sequence ID" value="HHR97178.1"/>
    <property type="molecule type" value="Genomic_DNA"/>
</dbReference>